<evidence type="ECO:0000313" key="1">
    <source>
        <dbReference type="EMBL" id="QDU78255.1"/>
    </source>
</evidence>
<protein>
    <submittedName>
        <fullName evidence="1">Uncharacterized protein</fullName>
    </submittedName>
</protein>
<dbReference type="KEGG" id="bvo:Pan97_53390"/>
<dbReference type="OrthoDB" id="257121at2"/>
<proteinExistence type="predicted"/>
<sequence length="243" mass="27811">MPDTYAILREADCRVDLDKAAEIMGPCLGLAKADMLQALHDRPGVLAKMVPYDAARDMAKALILAGMPCRVVHDDHLIRVPTPPRVAIRGMEFTEEHLVFRSVEWEGRLRWDNIRLLDIVQEVAEKVEFVTIEESDGESHSHRTERRSRFDVSVFLEIVCSDPILRMRIDRNLFRYKSTGLKMHTSREMNFRALCIALHMRSPDALIGPGFAWMSKGNNTHHQNGNTLKKFENFASWLLTVEA</sequence>
<dbReference type="RefSeq" id="WP_144977932.1">
    <property type="nucleotide sequence ID" value="NZ_CP036289.1"/>
</dbReference>
<name>A0A518CGA1_9BACT</name>
<dbReference type="AlphaFoldDB" id="A0A518CGA1"/>
<keyword evidence="2" id="KW-1185">Reference proteome</keyword>
<evidence type="ECO:0000313" key="2">
    <source>
        <dbReference type="Proteomes" id="UP000318626"/>
    </source>
</evidence>
<organism evidence="1 2">
    <name type="scientific">Bremerella volcania</name>
    <dbReference type="NCBI Taxonomy" id="2527984"/>
    <lineage>
        <taxon>Bacteria</taxon>
        <taxon>Pseudomonadati</taxon>
        <taxon>Planctomycetota</taxon>
        <taxon>Planctomycetia</taxon>
        <taxon>Pirellulales</taxon>
        <taxon>Pirellulaceae</taxon>
        <taxon>Bremerella</taxon>
    </lineage>
</organism>
<gene>
    <name evidence="1" type="ORF">Pan97_53390</name>
</gene>
<dbReference type="Proteomes" id="UP000318626">
    <property type="component" value="Chromosome"/>
</dbReference>
<reference evidence="2" key="1">
    <citation type="submission" date="2019-02" db="EMBL/GenBank/DDBJ databases">
        <title>Deep-cultivation of Planctomycetes and their phenomic and genomic characterization uncovers novel biology.</title>
        <authorList>
            <person name="Wiegand S."/>
            <person name="Jogler M."/>
            <person name="Boedeker C."/>
            <person name="Pinto D."/>
            <person name="Vollmers J."/>
            <person name="Rivas-Marin E."/>
            <person name="Kohn T."/>
            <person name="Peeters S.H."/>
            <person name="Heuer A."/>
            <person name="Rast P."/>
            <person name="Oberbeckmann S."/>
            <person name="Bunk B."/>
            <person name="Jeske O."/>
            <person name="Meyerdierks A."/>
            <person name="Storesund J.E."/>
            <person name="Kallscheuer N."/>
            <person name="Luecker S."/>
            <person name="Lage O.M."/>
            <person name="Pohl T."/>
            <person name="Merkel B.J."/>
            <person name="Hornburger P."/>
            <person name="Mueller R.-W."/>
            <person name="Bruemmer F."/>
            <person name="Labrenz M."/>
            <person name="Spormann A.M."/>
            <person name="Op den Camp H."/>
            <person name="Overmann J."/>
            <person name="Amann R."/>
            <person name="Jetten M.S.M."/>
            <person name="Mascher T."/>
            <person name="Medema M.H."/>
            <person name="Devos D.P."/>
            <person name="Kaster A.-K."/>
            <person name="Ovreas L."/>
            <person name="Rohde M."/>
            <person name="Galperin M.Y."/>
            <person name="Jogler C."/>
        </authorList>
    </citation>
    <scope>NUCLEOTIDE SEQUENCE [LARGE SCALE GENOMIC DNA]</scope>
    <source>
        <strain evidence="2">Pan97</strain>
    </source>
</reference>
<accession>A0A518CGA1</accession>
<dbReference type="EMBL" id="CP036289">
    <property type="protein sequence ID" value="QDU78255.1"/>
    <property type="molecule type" value="Genomic_DNA"/>
</dbReference>